<accession>A0A6J6CDL6</accession>
<evidence type="ECO:0000313" key="1">
    <source>
        <dbReference type="EMBL" id="CAB4549215.1"/>
    </source>
</evidence>
<name>A0A6J6CDL6_9ZZZZ</name>
<dbReference type="EMBL" id="CAEZSV010000039">
    <property type="protein sequence ID" value="CAB4549215.1"/>
    <property type="molecule type" value="Genomic_DNA"/>
</dbReference>
<proteinExistence type="predicted"/>
<sequence length="121" mass="13542">MQTKFIDQAPLIDGSESAPLAKSWQVGINNALVDQHIDVYEPLIYRKGAQEVSEVAAHYRSELTSDITAILRPTFPDNLSEQTLIEKVAALRAAGISNIDFYLLDAMRPRDVEWIKRALTS</sequence>
<reference evidence="1" key="1">
    <citation type="submission" date="2020-05" db="EMBL/GenBank/DDBJ databases">
        <authorList>
            <person name="Chiriac C."/>
            <person name="Salcher M."/>
            <person name="Ghai R."/>
            <person name="Kavagutti S V."/>
        </authorList>
    </citation>
    <scope>NUCLEOTIDE SEQUENCE</scope>
</reference>
<protein>
    <submittedName>
        <fullName evidence="1">Unannotated protein</fullName>
    </submittedName>
</protein>
<dbReference type="AlphaFoldDB" id="A0A6J6CDL6"/>
<gene>
    <name evidence="1" type="ORF">UFOPK1506_00329</name>
</gene>
<organism evidence="1">
    <name type="scientific">freshwater metagenome</name>
    <dbReference type="NCBI Taxonomy" id="449393"/>
    <lineage>
        <taxon>unclassified sequences</taxon>
        <taxon>metagenomes</taxon>
        <taxon>ecological metagenomes</taxon>
    </lineage>
</organism>